<dbReference type="Proteomes" id="UP000186817">
    <property type="component" value="Unassembled WGS sequence"/>
</dbReference>
<dbReference type="InterPro" id="IPR029071">
    <property type="entry name" value="Ubiquitin-like_domsf"/>
</dbReference>
<organism evidence="3 4">
    <name type="scientific">Symbiodinium microadriaticum</name>
    <name type="common">Dinoflagellate</name>
    <name type="synonym">Zooxanthella microadriatica</name>
    <dbReference type="NCBI Taxonomy" id="2951"/>
    <lineage>
        <taxon>Eukaryota</taxon>
        <taxon>Sar</taxon>
        <taxon>Alveolata</taxon>
        <taxon>Dinophyceae</taxon>
        <taxon>Suessiales</taxon>
        <taxon>Symbiodiniaceae</taxon>
        <taxon>Symbiodinium</taxon>
    </lineage>
</organism>
<evidence type="ECO:0000313" key="4">
    <source>
        <dbReference type="Proteomes" id="UP000186817"/>
    </source>
</evidence>
<keyword evidence="1" id="KW-0175">Coiled coil</keyword>
<dbReference type="OrthoDB" id="6270329at2759"/>
<protein>
    <recommendedName>
        <fullName evidence="5">Ubiquitin-like domain-containing protein</fullName>
    </recommendedName>
</protein>
<dbReference type="AlphaFoldDB" id="A0A1Q9D473"/>
<sequence>MLRPSGVRSTGQQPPAAVVQKPALEGLESNAAQANGLVEAPKEEGRSESKAVPADPADEEPGPWHRTMSRTASSPVDGPRSLVWPRAWRKAEASAVPAPEPISEGKPKAYPESPRNYVAATIIGGDPDGDGAIVWPGASRLEEEHKPEAHSIGTCGARCPNDMQNEAGSVVAPQTWRFVPPPPDQAPKPPVSPRKQPFTSSWNEATVTESSSLVEKLRWHLISALWKLSSGRGGVMCDYKISGCGWTGRLQDCAAHQAACPVPENANLIAQLKRANARSDELARETERLAKKLRLANAHSDELVKESERLAKKLRLANARVNQLAAEKLELAEEVSIKTKLLGSVSRSGGQHVQVFVRDPSDKVHVLSVNIDEDISAAQLCISSHTGWDLKSFYLTGFGQILHPGRTGREYGIRRDATLCMNARLLHAAF</sequence>
<feature type="coiled-coil region" evidence="1">
    <location>
        <begin position="265"/>
        <end position="334"/>
    </location>
</feature>
<comment type="caution">
    <text evidence="3">The sequence shown here is derived from an EMBL/GenBank/DDBJ whole genome shotgun (WGS) entry which is preliminary data.</text>
</comment>
<gene>
    <name evidence="3" type="ORF">AK812_SmicGene28505</name>
</gene>
<dbReference type="CDD" id="cd17039">
    <property type="entry name" value="Ubl_ubiquitin_like"/>
    <property type="match status" value="1"/>
</dbReference>
<reference evidence="3 4" key="1">
    <citation type="submission" date="2016-02" db="EMBL/GenBank/DDBJ databases">
        <title>Genome analysis of coral dinoflagellate symbionts highlights evolutionary adaptations to a symbiotic lifestyle.</title>
        <authorList>
            <person name="Aranda M."/>
            <person name="Li Y."/>
            <person name="Liew Y.J."/>
            <person name="Baumgarten S."/>
            <person name="Simakov O."/>
            <person name="Wilson M."/>
            <person name="Piel J."/>
            <person name="Ashoor H."/>
            <person name="Bougouffa S."/>
            <person name="Bajic V.B."/>
            <person name="Ryu T."/>
            <person name="Ravasi T."/>
            <person name="Bayer T."/>
            <person name="Micklem G."/>
            <person name="Kim H."/>
            <person name="Bhak J."/>
            <person name="Lajeunesse T.C."/>
            <person name="Voolstra C.R."/>
        </authorList>
    </citation>
    <scope>NUCLEOTIDE SEQUENCE [LARGE SCALE GENOMIC DNA]</scope>
    <source>
        <strain evidence="3 4">CCMP2467</strain>
    </source>
</reference>
<proteinExistence type="predicted"/>
<feature type="region of interest" description="Disordered" evidence="2">
    <location>
        <begin position="180"/>
        <end position="200"/>
    </location>
</feature>
<evidence type="ECO:0000313" key="3">
    <source>
        <dbReference type="EMBL" id="OLP89978.1"/>
    </source>
</evidence>
<dbReference type="SUPFAM" id="SSF54236">
    <property type="entry name" value="Ubiquitin-like"/>
    <property type="match status" value="1"/>
</dbReference>
<accession>A0A1Q9D473</accession>
<feature type="compositionally biased region" description="Basic and acidic residues" evidence="2">
    <location>
        <begin position="40"/>
        <end position="49"/>
    </location>
</feature>
<feature type="compositionally biased region" description="Pro residues" evidence="2">
    <location>
        <begin position="180"/>
        <end position="192"/>
    </location>
</feature>
<dbReference type="EMBL" id="LSRX01000734">
    <property type="protein sequence ID" value="OLP89978.1"/>
    <property type="molecule type" value="Genomic_DNA"/>
</dbReference>
<evidence type="ECO:0000256" key="2">
    <source>
        <dbReference type="SAM" id="MobiDB-lite"/>
    </source>
</evidence>
<evidence type="ECO:0008006" key="5">
    <source>
        <dbReference type="Google" id="ProtNLM"/>
    </source>
</evidence>
<keyword evidence="4" id="KW-1185">Reference proteome</keyword>
<feature type="region of interest" description="Disordered" evidence="2">
    <location>
        <begin position="1"/>
        <end position="111"/>
    </location>
</feature>
<evidence type="ECO:0000256" key="1">
    <source>
        <dbReference type="SAM" id="Coils"/>
    </source>
</evidence>
<name>A0A1Q9D473_SYMMI</name>